<comment type="similarity">
    <text evidence="2">Belongs to the CARF family.</text>
</comment>
<sequence length="338" mass="37448">MEDDVNGYTRTRVRSMMAEERQGEDVVSEFLGQNPHLASWVESLQSQCETNKQWRARREFILRNMESFPTVQPGVASPSLDRLLSLSMVWANHIFLGCIYSQTIMKKITEMAEGIVVRDVPVKKTRDEIMGKGKRPAMCEIEAESSAKKPKPAANESESRAGGRASARPGAAAGAKAGLPPQAPAEHQPFFNRLYKAVAWKLVSAGGFGPNLDHFEILRACVESSKASLSCVFVPLKDIPDLPVSRTQKEGQVCELRCQTVYMGTGYGRDESSARAMASKEALKVFQGRKVTVKICRRRFRGRDVEDLVLLDEQPRNSGLPPALDYPFQSEQPVGTLS</sequence>
<dbReference type="GO" id="GO:1903708">
    <property type="term" value="P:positive regulation of hemopoiesis"/>
    <property type="evidence" value="ECO:0007669"/>
    <property type="project" value="Ensembl"/>
</dbReference>
<dbReference type="PANTHER" id="PTHR16148">
    <property type="entry name" value="NF-KAPPA-B-REPRESSING FACTOR-RELATED"/>
    <property type="match status" value="1"/>
</dbReference>
<feature type="domain" description="XRN2-binding (XTBD)" evidence="5">
    <location>
        <begin position="41"/>
        <end position="141"/>
    </location>
</feature>
<comment type="subcellular location">
    <subcellularLocation>
        <location evidence="1">Nucleus</location>
        <location evidence="1">Nucleoplasm</location>
    </subcellularLocation>
</comment>
<proteinExistence type="inferred from homology"/>
<dbReference type="PROSITE" id="PS51827">
    <property type="entry name" value="XTBD"/>
    <property type="match status" value="1"/>
</dbReference>
<dbReference type="PANTHER" id="PTHR16148:SF11">
    <property type="entry name" value="CDKN2A-INTERACTING PROTEIN"/>
    <property type="match status" value="1"/>
</dbReference>
<dbReference type="Proteomes" id="UP000261540">
    <property type="component" value="Unplaced"/>
</dbReference>
<evidence type="ECO:0000256" key="2">
    <source>
        <dbReference type="ARBA" id="ARBA00010053"/>
    </source>
</evidence>
<keyword evidence="3" id="KW-0539">Nucleus</keyword>
<evidence type="ECO:0000256" key="3">
    <source>
        <dbReference type="ARBA" id="ARBA00023242"/>
    </source>
</evidence>
<dbReference type="InterPro" id="IPR021859">
    <property type="entry name" value="XTBD"/>
</dbReference>
<dbReference type="AlphaFoldDB" id="A0A3B3T7J5"/>
<dbReference type="GO" id="GO:0005730">
    <property type="term" value="C:nucleolus"/>
    <property type="evidence" value="ECO:0007669"/>
    <property type="project" value="TreeGrafter"/>
</dbReference>
<dbReference type="RefSeq" id="XP_023669751.1">
    <property type="nucleotide sequence ID" value="XM_023813983.2"/>
</dbReference>
<dbReference type="InterPro" id="IPR058828">
    <property type="entry name" value="DSRM_CARF/NKRF"/>
</dbReference>
<name>A0A3B3T7J5_9TELE</name>
<feature type="compositionally biased region" description="Low complexity" evidence="4">
    <location>
        <begin position="152"/>
        <end position="180"/>
    </location>
</feature>
<dbReference type="GO" id="GO:0005654">
    <property type="term" value="C:nucleoplasm"/>
    <property type="evidence" value="ECO:0007669"/>
    <property type="project" value="UniProtKB-SubCell"/>
</dbReference>
<dbReference type="Pfam" id="PF11952">
    <property type="entry name" value="XTBD"/>
    <property type="match status" value="1"/>
</dbReference>
<dbReference type="STRING" id="1676925.ENSPKIP00000038443"/>
<dbReference type="GeneID" id="111844986"/>
<accession>A0A3B3T7J5</accession>
<evidence type="ECO:0000313" key="7">
    <source>
        <dbReference type="Proteomes" id="UP000261540"/>
    </source>
</evidence>
<dbReference type="CTD" id="55602"/>
<dbReference type="GO" id="GO:0048639">
    <property type="term" value="P:positive regulation of developmental growth"/>
    <property type="evidence" value="ECO:0007669"/>
    <property type="project" value="Ensembl"/>
</dbReference>
<protein>
    <submittedName>
        <fullName evidence="6">CDKN2A interacting protein</fullName>
    </submittedName>
</protein>
<evidence type="ECO:0000313" key="6">
    <source>
        <dbReference type="Ensembl" id="ENSPKIP00000038443.1"/>
    </source>
</evidence>
<reference evidence="6" key="1">
    <citation type="submission" date="2025-08" db="UniProtKB">
        <authorList>
            <consortium name="Ensembl"/>
        </authorList>
    </citation>
    <scope>IDENTIFICATION</scope>
</reference>
<dbReference type="Pfam" id="PF26535">
    <property type="entry name" value="DSRM_CARF"/>
    <property type="match status" value="1"/>
</dbReference>
<reference evidence="6" key="2">
    <citation type="submission" date="2025-09" db="UniProtKB">
        <authorList>
            <consortium name="Ensembl"/>
        </authorList>
    </citation>
    <scope>IDENTIFICATION</scope>
</reference>
<feature type="region of interest" description="Disordered" evidence="4">
    <location>
        <begin position="143"/>
        <end position="182"/>
    </location>
</feature>
<evidence type="ECO:0000259" key="5">
    <source>
        <dbReference type="PROSITE" id="PS51827"/>
    </source>
</evidence>
<dbReference type="Ensembl" id="ENSPKIT00000019433.1">
    <property type="protein sequence ID" value="ENSPKIP00000038443.1"/>
    <property type="gene ID" value="ENSPKIG00000016219.1"/>
</dbReference>
<keyword evidence="7" id="KW-1185">Reference proteome</keyword>
<evidence type="ECO:0000256" key="1">
    <source>
        <dbReference type="ARBA" id="ARBA00004642"/>
    </source>
</evidence>
<dbReference type="GO" id="GO:0090263">
    <property type="term" value="P:positive regulation of canonical Wnt signaling pathway"/>
    <property type="evidence" value="ECO:0007669"/>
    <property type="project" value="Ensembl"/>
</dbReference>
<organism evidence="6 7">
    <name type="scientific">Paramormyrops kingsleyae</name>
    <dbReference type="NCBI Taxonomy" id="1676925"/>
    <lineage>
        <taxon>Eukaryota</taxon>
        <taxon>Metazoa</taxon>
        <taxon>Chordata</taxon>
        <taxon>Craniata</taxon>
        <taxon>Vertebrata</taxon>
        <taxon>Euteleostomi</taxon>
        <taxon>Actinopterygii</taxon>
        <taxon>Neopterygii</taxon>
        <taxon>Teleostei</taxon>
        <taxon>Osteoglossocephala</taxon>
        <taxon>Osteoglossomorpha</taxon>
        <taxon>Osteoglossiformes</taxon>
        <taxon>Mormyridae</taxon>
        <taxon>Paramormyrops</taxon>
    </lineage>
</organism>
<dbReference type="GO" id="GO:2000382">
    <property type="term" value="P:positive regulation of mesoderm development"/>
    <property type="evidence" value="ECO:0007669"/>
    <property type="project" value="Ensembl"/>
</dbReference>
<evidence type="ECO:0000256" key="4">
    <source>
        <dbReference type="SAM" id="MobiDB-lite"/>
    </source>
</evidence>
<dbReference type="KEGG" id="pki:111844986"/>
<dbReference type="OrthoDB" id="2359216at2759"/>
<dbReference type="GeneTree" id="ENSGT00940000158376"/>